<dbReference type="PRINTS" id="PR00413">
    <property type="entry name" value="HADHALOGNASE"/>
</dbReference>
<evidence type="ECO:0000256" key="2">
    <source>
        <dbReference type="ARBA" id="ARBA00022801"/>
    </source>
</evidence>
<dbReference type="InterPro" id="IPR036412">
    <property type="entry name" value="HAD-like_sf"/>
</dbReference>
<evidence type="ECO:0000256" key="1">
    <source>
        <dbReference type="ARBA" id="ARBA00008106"/>
    </source>
</evidence>
<dbReference type="SFLD" id="SFLDF00045">
    <property type="entry name" value="2-haloacid_dehalogenase"/>
    <property type="match status" value="1"/>
</dbReference>
<accession>A0ABS2ZPF2</accession>
<dbReference type="SFLD" id="SFLDG01129">
    <property type="entry name" value="C1.5:_HAD__Beta-PGM__Phosphata"/>
    <property type="match status" value="1"/>
</dbReference>
<dbReference type="InterPro" id="IPR051540">
    <property type="entry name" value="S-2-haloacid_dehalogenase"/>
</dbReference>
<name>A0ABS2ZPF2_9BACL</name>
<dbReference type="SUPFAM" id="SSF56784">
    <property type="entry name" value="HAD-like"/>
    <property type="match status" value="1"/>
</dbReference>
<dbReference type="InterPro" id="IPR023198">
    <property type="entry name" value="PGP-like_dom2"/>
</dbReference>
<dbReference type="RefSeq" id="WP_205725758.1">
    <property type="nucleotide sequence ID" value="NZ_JAFHKR010000039.1"/>
</dbReference>
<comment type="similarity">
    <text evidence="1">Belongs to the HAD-like hydrolase superfamily. S-2-haloalkanoic acid dehalogenase family.</text>
</comment>
<organism evidence="3 4">
    <name type="scientific">Fictibacillus nanhaiensis</name>
    <dbReference type="NCBI Taxonomy" id="742169"/>
    <lineage>
        <taxon>Bacteria</taxon>
        <taxon>Bacillati</taxon>
        <taxon>Bacillota</taxon>
        <taxon>Bacilli</taxon>
        <taxon>Bacillales</taxon>
        <taxon>Fictibacillaceae</taxon>
        <taxon>Fictibacillus</taxon>
    </lineage>
</organism>
<protein>
    <submittedName>
        <fullName evidence="3">Haloacid dehalogenase type II</fullName>
    </submittedName>
</protein>
<dbReference type="InterPro" id="IPR006328">
    <property type="entry name" value="2-HAD"/>
</dbReference>
<gene>
    <name evidence="3" type="ORF">JYA63_10815</name>
</gene>
<dbReference type="InterPro" id="IPR006439">
    <property type="entry name" value="HAD-SF_hydro_IA"/>
</dbReference>
<dbReference type="EMBL" id="JAFHKR010000039">
    <property type="protein sequence ID" value="MBN3554760.1"/>
    <property type="molecule type" value="Genomic_DNA"/>
</dbReference>
<dbReference type="PANTHER" id="PTHR43316">
    <property type="entry name" value="HYDROLASE, HALOACID DELAHOGENASE-RELATED"/>
    <property type="match status" value="1"/>
</dbReference>
<dbReference type="Gene3D" id="1.10.150.240">
    <property type="entry name" value="Putative phosphatase, domain 2"/>
    <property type="match status" value="1"/>
</dbReference>
<dbReference type="Pfam" id="PF00702">
    <property type="entry name" value="Hydrolase"/>
    <property type="match status" value="1"/>
</dbReference>
<proteinExistence type="inferred from homology"/>
<sequence length="225" mass="26166">MTIKAFVYDAYGTLFDVHSVTEKAERHFKGHGKTISEEWRKKQVEYFMLHQLTGQYIPFSEITRNALLYTLKKFSLQCKEDALGSLLEAYLELQVYEEVHNTLHEIHKKNVKQVIFSNGTYQMLEPLVKKRELTDVLDLLSIEDVKQYKPAPAAYQYAHHTLGINRDEILFMSSNFWDITGAATYGFKTAWINRGNLPLDVLGITPHYIFSSLLDLLNERELRSK</sequence>
<dbReference type="InterPro" id="IPR023214">
    <property type="entry name" value="HAD_sf"/>
</dbReference>
<dbReference type="Gene3D" id="3.40.50.1000">
    <property type="entry name" value="HAD superfamily/HAD-like"/>
    <property type="match status" value="1"/>
</dbReference>
<dbReference type="CDD" id="cd02588">
    <property type="entry name" value="HAD_L2-DEX"/>
    <property type="match status" value="1"/>
</dbReference>
<evidence type="ECO:0000313" key="4">
    <source>
        <dbReference type="Proteomes" id="UP001296923"/>
    </source>
</evidence>
<dbReference type="NCBIfam" id="TIGR01428">
    <property type="entry name" value="HAD_type_II"/>
    <property type="match status" value="1"/>
</dbReference>
<dbReference type="SFLD" id="SFLDG01135">
    <property type="entry name" value="C1.5.6:_HAD__Beta-PGM__Phospha"/>
    <property type="match status" value="1"/>
</dbReference>
<comment type="caution">
    <text evidence="3">The sequence shown here is derived from an EMBL/GenBank/DDBJ whole genome shotgun (WGS) entry which is preliminary data.</text>
</comment>
<dbReference type="NCBIfam" id="TIGR01493">
    <property type="entry name" value="HAD-SF-IA-v2"/>
    <property type="match status" value="1"/>
</dbReference>
<dbReference type="PANTHER" id="PTHR43316:SF3">
    <property type="entry name" value="HALOACID DEHALOGENASE, TYPE II (AFU_ORTHOLOGUE AFUA_2G07750)-RELATED"/>
    <property type="match status" value="1"/>
</dbReference>
<dbReference type="Proteomes" id="UP001296923">
    <property type="component" value="Unassembled WGS sequence"/>
</dbReference>
<keyword evidence="4" id="KW-1185">Reference proteome</keyword>
<dbReference type="SFLD" id="SFLDS00003">
    <property type="entry name" value="Haloacid_Dehalogenase"/>
    <property type="match status" value="1"/>
</dbReference>
<reference evidence="3 4" key="1">
    <citation type="submission" date="2021-01" db="EMBL/GenBank/DDBJ databases">
        <title>Genome Sequencing of Type Strains.</title>
        <authorList>
            <person name="Lemaire J.F."/>
            <person name="Inderbitzin P."/>
            <person name="Collins S.B."/>
            <person name="Wespe N."/>
            <person name="Knight-Connoni V."/>
        </authorList>
    </citation>
    <scope>NUCLEOTIDE SEQUENCE [LARGE SCALE GENOMIC DNA]</scope>
    <source>
        <strain evidence="3 4">DSM 23009</strain>
    </source>
</reference>
<evidence type="ECO:0000313" key="3">
    <source>
        <dbReference type="EMBL" id="MBN3554760.1"/>
    </source>
</evidence>
<keyword evidence="2" id="KW-0378">Hydrolase</keyword>